<evidence type="ECO:0000256" key="5">
    <source>
        <dbReference type="SAM" id="SignalP"/>
    </source>
</evidence>
<evidence type="ECO:0000256" key="2">
    <source>
        <dbReference type="ARBA" id="ARBA00008520"/>
    </source>
</evidence>
<comment type="similarity">
    <text evidence="2">Belongs to the bacterial solute-binding protein 1 family.</text>
</comment>
<dbReference type="Pfam" id="PF01547">
    <property type="entry name" value="SBP_bac_1"/>
    <property type="match status" value="1"/>
</dbReference>
<sequence>MHNSYKRIGLLLASAAAAVSLAACNSGSKESQGQSEKQQPTAPKEVELVLYSDVGDPEEEINRVYIEPLQKKYPHIKMKYIRAAANSGTTMTDMLASNTKFDIFYHGRGPFEEKLEEFNLMFDMTELARKHQIDLNQLEPTAVQSIKDAFGGKLYGVPVTLNSLLVYYNKTLFDQFGVPYPKDGLTWEETFDLAKRLTRSDGERQVYGFGMNGTAQFVGMSSLPAPFVDGKTNQPSINSDPRWQKLFQTVFANPVMTETFALAKKLPNWASFSKEHELAMILFTASVPNAFEAELKAMNWDMVAMPVFKDAPKVGSRTNPIYFGVTSLSKNPDAAMEAIKFWTSNEYQLEMSKTGKLMASTSKEVRDALGKESAFPDKNWGAITYYPFTQLAPLTKFDNKVRSVYTKHLNTLLAGQADLNTAMRLMEEEAQQVIKEELSK</sequence>
<keyword evidence="7" id="KW-1185">Reference proteome</keyword>
<dbReference type="Gene3D" id="3.40.190.10">
    <property type="entry name" value="Periplasmic binding protein-like II"/>
    <property type="match status" value="1"/>
</dbReference>
<organism evidence="6 7">
    <name type="scientific">Paenibacillus hodogayensis</name>
    <dbReference type="NCBI Taxonomy" id="279208"/>
    <lineage>
        <taxon>Bacteria</taxon>
        <taxon>Bacillati</taxon>
        <taxon>Bacillota</taxon>
        <taxon>Bacilli</taxon>
        <taxon>Bacillales</taxon>
        <taxon>Paenibacillaceae</taxon>
        <taxon>Paenibacillus</taxon>
    </lineage>
</organism>
<accession>A0ABV5W2V5</accession>
<evidence type="ECO:0000256" key="3">
    <source>
        <dbReference type="ARBA" id="ARBA00022448"/>
    </source>
</evidence>
<reference evidence="6 7" key="1">
    <citation type="submission" date="2024-09" db="EMBL/GenBank/DDBJ databases">
        <authorList>
            <person name="Sun Q."/>
            <person name="Mori K."/>
        </authorList>
    </citation>
    <scope>NUCLEOTIDE SEQUENCE [LARGE SCALE GENOMIC DNA]</scope>
    <source>
        <strain evidence="6 7">JCM 12520</strain>
    </source>
</reference>
<dbReference type="RefSeq" id="WP_344909696.1">
    <property type="nucleotide sequence ID" value="NZ_BAAAYO010000008.1"/>
</dbReference>
<dbReference type="InterPro" id="IPR006059">
    <property type="entry name" value="SBP"/>
</dbReference>
<dbReference type="PANTHER" id="PTHR43649:SF31">
    <property type="entry name" value="SN-GLYCEROL-3-PHOSPHATE-BINDING PERIPLASMIC PROTEIN UGPB"/>
    <property type="match status" value="1"/>
</dbReference>
<dbReference type="InterPro" id="IPR050490">
    <property type="entry name" value="Bact_solute-bd_prot1"/>
</dbReference>
<dbReference type="PROSITE" id="PS51257">
    <property type="entry name" value="PROKAR_LIPOPROTEIN"/>
    <property type="match status" value="1"/>
</dbReference>
<comment type="caution">
    <text evidence="6">The sequence shown here is derived from an EMBL/GenBank/DDBJ whole genome shotgun (WGS) entry which is preliminary data.</text>
</comment>
<evidence type="ECO:0000313" key="6">
    <source>
        <dbReference type="EMBL" id="MFB9754813.1"/>
    </source>
</evidence>
<protein>
    <submittedName>
        <fullName evidence="6">ABC transporter substrate-binding protein</fullName>
    </submittedName>
</protein>
<keyword evidence="4 5" id="KW-0732">Signal</keyword>
<feature type="signal peptide" evidence="5">
    <location>
        <begin position="1"/>
        <end position="22"/>
    </location>
</feature>
<keyword evidence="3" id="KW-0813">Transport</keyword>
<comment type="subcellular location">
    <subcellularLocation>
        <location evidence="1">Cell envelope</location>
    </subcellularLocation>
</comment>
<evidence type="ECO:0000313" key="7">
    <source>
        <dbReference type="Proteomes" id="UP001589619"/>
    </source>
</evidence>
<evidence type="ECO:0000256" key="1">
    <source>
        <dbReference type="ARBA" id="ARBA00004196"/>
    </source>
</evidence>
<dbReference type="SUPFAM" id="SSF53850">
    <property type="entry name" value="Periplasmic binding protein-like II"/>
    <property type="match status" value="1"/>
</dbReference>
<gene>
    <name evidence="6" type="ORF">ACFFNY_24845</name>
</gene>
<dbReference type="Proteomes" id="UP001589619">
    <property type="component" value="Unassembled WGS sequence"/>
</dbReference>
<dbReference type="EMBL" id="JBHMAG010000016">
    <property type="protein sequence ID" value="MFB9754813.1"/>
    <property type="molecule type" value="Genomic_DNA"/>
</dbReference>
<feature type="chain" id="PRO_5045376191" evidence="5">
    <location>
        <begin position="23"/>
        <end position="440"/>
    </location>
</feature>
<evidence type="ECO:0000256" key="4">
    <source>
        <dbReference type="ARBA" id="ARBA00022729"/>
    </source>
</evidence>
<name>A0ABV5W2V5_9BACL</name>
<proteinExistence type="inferred from homology"/>
<dbReference type="PANTHER" id="PTHR43649">
    <property type="entry name" value="ARABINOSE-BINDING PROTEIN-RELATED"/>
    <property type="match status" value="1"/>
</dbReference>